<gene>
    <name evidence="21" type="primary">ND5</name>
</gene>
<evidence type="ECO:0000256" key="14">
    <source>
        <dbReference type="ARBA" id="ARBA00023136"/>
    </source>
</evidence>
<feature type="transmembrane region" description="Helical" evidence="16">
    <location>
        <begin position="121"/>
        <end position="138"/>
    </location>
</feature>
<geneLocation type="mitochondrion" evidence="21"/>
<evidence type="ECO:0000256" key="13">
    <source>
        <dbReference type="ARBA" id="ARBA00023128"/>
    </source>
</evidence>
<feature type="transmembrane region" description="Helical" evidence="16">
    <location>
        <begin position="330"/>
        <end position="352"/>
    </location>
</feature>
<feature type="transmembrane region" description="Helical" evidence="16">
    <location>
        <begin position="593"/>
        <end position="610"/>
    </location>
</feature>
<evidence type="ECO:0000256" key="16">
    <source>
        <dbReference type="RuleBase" id="RU003404"/>
    </source>
</evidence>
<dbReference type="NCBIfam" id="TIGR01974">
    <property type="entry name" value="NDH_I_L"/>
    <property type="match status" value="1"/>
</dbReference>
<dbReference type="InterPro" id="IPR001750">
    <property type="entry name" value="ND/Mrp_TM"/>
</dbReference>
<feature type="signal peptide" evidence="17">
    <location>
        <begin position="1"/>
        <end position="19"/>
    </location>
</feature>
<dbReference type="Pfam" id="PF00361">
    <property type="entry name" value="Proton_antipo_M"/>
    <property type="match status" value="1"/>
</dbReference>
<feature type="transmembrane region" description="Helical" evidence="16">
    <location>
        <begin position="43"/>
        <end position="67"/>
    </location>
</feature>
<feature type="transmembrane region" description="Helical" evidence="16">
    <location>
        <begin position="88"/>
        <end position="109"/>
    </location>
</feature>
<dbReference type="Pfam" id="PF00662">
    <property type="entry name" value="Proton_antipo_N"/>
    <property type="match status" value="1"/>
</dbReference>
<evidence type="ECO:0000256" key="4">
    <source>
        <dbReference type="ARBA" id="ARBA00022448"/>
    </source>
</evidence>
<dbReference type="GO" id="GO:0003954">
    <property type="term" value="F:NADH dehydrogenase activity"/>
    <property type="evidence" value="ECO:0007669"/>
    <property type="project" value="TreeGrafter"/>
</dbReference>
<evidence type="ECO:0000256" key="12">
    <source>
        <dbReference type="ARBA" id="ARBA00023075"/>
    </source>
</evidence>
<dbReference type="InterPro" id="IPR003945">
    <property type="entry name" value="NU5C-like"/>
</dbReference>
<evidence type="ECO:0000256" key="10">
    <source>
        <dbReference type="ARBA" id="ARBA00022989"/>
    </source>
</evidence>
<feature type="transmembrane region" description="Helical" evidence="16">
    <location>
        <begin position="145"/>
        <end position="163"/>
    </location>
</feature>
<evidence type="ECO:0000256" key="2">
    <source>
        <dbReference type="ARBA" id="ARBA00012944"/>
    </source>
</evidence>
<accession>A0A344BNV5</accession>
<dbReference type="InterPro" id="IPR001516">
    <property type="entry name" value="Proton_antipo_N"/>
</dbReference>
<dbReference type="EC" id="7.1.1.2" evidence="2 16"/>
<dbReference type="GO" id="GO:0015990">
    <property type="term" value="P:electron transport coupled proton transport"/>
    <property type="evidence" value="ECO:0007669"/>
    <property type="project" value="TreeGrafter"/>
</dbReference>
<dbReference type="PANTHER" id="PTHR42829">
    <property type="entry name" value="NADH-UBIQUINONE OXIDOREDUCTASE CHAIN 5"/>
    <property type="match status" value="1"/>
</dbReference>
<keyword evidence="11 16" id="KW-0520">NAD</keyword>
<feature type="domain" description="NADH-Ubiquinone oxidoreductase (complex I) chain 5 N-terminal" evidence="19">
    <location>
        <begin position="72"/>
        <end position="122"/>
    </location>
</feature>
<keyword evidence="9" id="KW-0249">Electron transport</keyword>
<feature type="transmembrane region" description="Helical" evidence="16">
    <location>
        <begin position="412"/>
        <end position="433"/>
    </location>
</feature>
<feature type="chain" id="PRO_5016832027" description="NADH-ubiquinone oxidoreductase chain 5" evidence="17">
    <location>
        <begin position="20"/>
        <end position="611"/>
    </location>
</feature>
<comment type="function">
    <text evidence="16">Core subunit of the mitochondrial membrane respiratory chain NADH dehydrogenase (Complex I) which catalyzes electron transfer from NADH through the respiratory chain, using ubiquinone as an electron acceptor. Essential for the catalytic activity and assembly of complex I.</text>
</comment>
<keyword evidence="17" id="KW-0732">Signal</keyword>
<keyword evidence="5" id="KW-0679">Respiratory chain</keyword>
<keyword evidence="10 16" id="KW-1133">Transmembrane helix</keyword>
<proteinExistence type="inferred from homology"/>
<keyword evidence="7" id="KW-0999">Mitochondrion inner membrane</keyword>
<reference evidence="21" key="1">
    <citation type="journal article" date="2018" name="Mitochondrial DNA Part B Resour">
        <title>The complete mitochondrial genome of Thryssa setirostris (Engraulinae, Engranlidae, Clupeoidei) and phylogenetic studies of Clupeoidei.</title>
        <authorList>
            <person name="Chen W."/>
            <person name="Jiang H."/>
            <person name="Du X."/>
            <person name="Gong L."/>
            <person name="Liu L."/>
            <person name="Liu B."/>
            <person name="Lu Z."/>
        </authorList>
    </citation>
    <scope>NUCLEOTIDE SEQUENCE</scope>
</reference>
<dbReference type="AlphaFoldDB" id="A0A344BNV5"/>
<evidence type="ECO:0000256" key="9">
    <source>
        <dbReference type="ARBA" id="ARBA00022982"/>
    </source>
</evidence>
<dbReference type="GO" id="GO:0005743">
    <property type="term" value="C:mitochondrial inner membrane"/>
    <property type="evidence" value="ECO:0007669"/>
    <property type="project" value="UniProtKB-SubCell"/>
</dbReference>
<comment type="similarity">
    <text evidence="16">Belongs to the complex I subunit 5 family.</text>
</comment>
<evidence type="ECO:0000259" key="18">
    <source>
        <dbReference type="Pfam" id="PF00361"/>
    </source>
</evidence>
<keyword evidence="4 16" id="KW-0813">Transport</keyword>
<evidence type="ECO:0000259" key="19">
    <source>
        <dbReference type="Pfam" id="PF00662"/>
    </source>
</evidence>
<keyword evidence="13 16" id="KW-0496">Mitochondrion</keyword>
<dbReference type="EMBL" id="MG755269">
    <property type="protein sequence ID" value="AWY13575.1"/>
    <property type="molecule type" value="Genomic_DNA"/>
</dbReference>
<evidence type="ECO:0000256" key="17">
    <source>
        <dbReference type="SAM" id="SignalP"/>
    </source>
</evidence>
<keyword evidence="8" id="KW-1278">Translocase</keyword>
<evidence type="ECO:0000256" key="11">
    <source>
        <dbReference type="ARBA" id="ARBA00023027"/>
    </source>
</evidence>
<dbReference type="CTD" id="4540"/>
<feature type="transmembrane region" description="Helical" evidence="16">
    <location>
        <begin position="373"/>
        <end position="392"/>
    </location>
</feature>
<keyword evidence="14 16" id="KW-0472">Membrane</keyword>
<organism evidence="21">
    <name type="scientific">Thryssa setirostris</name>
    <name type="common">longjaw thryssa</name>
    <dbReference type="NCBI Taxonomy" id="435231"/>
    <lineage>
        <taxon>Eukaryota</taxon>
        <taxon>Metazoa</taxon>
        <taxon>Chordata</taxon>
        <taxon>Craniata</taxon>
        <taxon>Vertebrata</taxon>
        <taxon>Euteleostomi</taxon>
        <taxon>Actinopterygii</taxon>
        <taxon>Neopterygii</taxon>
        <taxon>Teleostei</taxon>
        <taxon>Clupei</taxon>
        <taxon>Clupeiformes</taxon>
        <taxon>Clupeoidei</taxon>
        <taxon>Engraulidae</taxon>
        <taxon>Coilinae</taxon>
        <taxon>Thryssa</taxon>
    </lineage>
</organism>
<feature type="domain" description="NADH dehydrogenase subunit 5 C-terminal" evidence="20">
    <location>
        <begin position="427"/>
        <end position="608"/>
    </location>
</feature>
<evidence type="ECO:0000313" key="21">
    <source>
        <dbReference type="EMBL" id="AWY13575.1"/>
    </source>
</evidence>
<comment type="catalytic activity">
    <reaction evidence="15 16">
        <text>a ubiquinone + NADH + 5 H(+)(in) = a ubiquinol + NAD(+) + 4 H(+)(out)</text>
        <dbReference type="Rhea" id="RHEA:29091"/>
        <dbReference type="Rhea" id="RHEA-COMP:9565"/>
        <dbReference type="Rhea" id="RHEA-COMP:9566"/>
        <dbReference type="ChEBI" id="CHEBI:15378"/>
        <dbReference type="ChEBI" id="CHEBI:16389"/>
        <dbReference type="ChEBI" id="CHEBI:17976"/>
        <dbReference type="ChEBI" id="CHEBI:57540"/>
        <dbReference type="ChEBI" id="CHEBI:57945"/>
        <dbReference type="EC" id="7.1.1.2"/>
    </reaction>
</comment>
<dbReference type="InterPro" id="IPR010934">
    <property type="entry name" value="NADH_DH_su5_C"/>
</dbReference>
<dbReference type="GO" id="GO:0042773">
    <property type="term" value="P:ATP synthesis coupled electron transport"/>
    <property type="evidence" value="ECO:0007669"/>
    <property type="project" value="InterPro"/>
</dbReference>
<keyword evidence="12 16" id="KW-0830">Ubiquinone</keyword>
<name>A0A344BNV5_9TELE</name>
<sequence length="611" mass="67187">MQTSIVLTTSLMLIFILLAYPLATTMNPTPLKTDWATTHVKTAVSTAFAVSLLPTFIFMDQGLEVIVTNWHWMNTSTFNINMSFKFDYYSIVFTPIALYVTWSILEFAAWYMHEDPNMNRFFKYLLTFLIAMIVLVTANNMFQLFIGWEGVGIMSFLLIGWWYGRVDANTAALQAVIYNRVGDIGLITTMAWLATKLNSWEMQQIFSLCHNLDTTIPTIGLIIAATGKSAQFGLHPWLPSAMEGPTPVSALLHSSTMVVAGIFLLIRLHPFMESNQASLTICLCLGALTTLFTATCALTQNDIKKIVAFSTSSQLGLMMVTIGLNQPQLAFLHICTHAFFKAMLFLCSGSIIHSLNDEQDIRKMGGLHNLAPFTSTCLTIGSLALTGTPFLAGFFSKDAIIEALNTSHLNAWALILTLIATSFTAAYSLRVVFFVSMGTPRFLALSPINENDPKVINPIKRLAWGSIVAGLILTSNTTPMNTPIMTMPPLLKLGALIVTIMGLLTALELANLTSMQLKVTPNIKLHNFSNALGYFPTTIHRLMPKLSLTLGQTMANQLADQTWMEASGPKGLSSTQLKMSTLSSDTQQGMIKTYLTTFVITLALTTLLALT</sequence>
<feature type="transmembrane region" description="Helical" evidence="16">
    <location>
        <begin position="278"/>
        <end position="299"/>
    </location>
</feature>
<evidence type="ECO:0000256" key="15">
    <source>
        <dbReference type="ARBA" id="ARBA00049551"/>
    </source>
</evidence>
<evidence type="ECO:0000256" key="5">
    <source>
        <dbReference type="ARBA" id="ARBA00022660"/>
    </source>
</evidence>
<evidence type="ECO:0000256" key="8">
    <source>
        <dbReference type="ARBA" id="ARBA00022967"/>
    </source>
</evidence>
<evidence type="ECO:0000256" key="1">
    <source>
        <dbReference type="ARBA" id="ARBA00004448"/>
    </source>
</evidence>
<dbReference type="InterPro" id="IPR018393">
    <property type="entry name" value="NADHpl_OxRdtase_5_subgr"/>
</dbReference>
<keyword evidence="6 16" id="KW-0812">Transmembrane</keyword>
<dbReference type="Pfam" id="PF06455">
    <property type="entry name" value="NADH5_C"/>
    <property type="match status" value="1"/>
</dbReference>
<evidence type="ECO:0000256" key="7">
    <source>
        <dbReference type="ARBA" id="ARBA00022792"/>
    </source>
</evidence>
<dbReference type="PRINTS" id="PR01434">
    <property type="entry name" value="NADHDHGNASE5"/>
</dbReference>
<dbReference type="PANTHER" id="PTHR42829:SF2">
    <property type="entry name" value="NADH-UBIQUINONE OXIDOREDUCTASE CHAIN 5"/>
    <property type="match status" value="1"/>
</dbReference>
<feature type="transmembrane region" description="Helical" evidence="16">
    <location>
        <begin position="248"/>
        <end position="266"/>
    </location>
</feature>
<dbReference type="RefSeq" id="YP_009503725.1">
    <property type="nucleotide sequence ID" value="NC_038196.1"/>
</dbReference>
<feature type="transmembrane region" description="Helical" evidence="16">
    <location>
        <begin position="175"/>
        <end position="194"/>
    </location>
</feature>
<comment type="subcellular location">
    <subcellularLocation>
        <location evidence="1">Mitochondrion inner membrane</location>
        <topology evidence="1">Multi-pass membrane protein</topology>
    </subcellularLocation>
</comment>
<protein>
    <recommendedName>
        <fullName evidence="3 16">NADH-ubiquinone oxidoreductase chain 5</fullName>
        <ecNumber evidence="2 16">7.1.1.2</ecNumber>
    </recommendedName>
</protein>
<feature type="domain" description="NADH:quinone oxidoreductase/Mrp antiporter transmembrane" evidence="18">
    <location>
        <begin position="138"/>
        <end position="422"/>
    </location>
</feature>
<dbReference type="GeneID" id="37540630"/>
<evidence type="ECO:0000259" key="20">
    <source>
        <dbReference type="Pfam" id="PF06455"/>
    </source>
</evidence>
<feature type="transmembrane region" description="Helical" evidence="16">
    <location>
        <begin position="490"/>
        <end position="510"/>
    </location>
</feature>
<evidence type="ECO:0000256" key="6">
    <source>
        <dbReference type="ARBA" id="ARBA00022692"/>
    </source>
</evidence>
<dbReference type="GO" id="GO:0008137">
    <property type="term" value="F:NADH dehydrogenase (ubiquinone) activity"/>
    <property type="evidence" value="ECO:0007669"/>
    <property type="project" value="UniProtKB-EC"/>
</dbReference>
<evidence type="ECO:0000256" key="3">
    <source>
        <dbReference type="ARBA" id="ARBA00021096"/>
    </source>
</evidence>